<evidence type="ECO:0000256" key="7">
    <source>
        <dbReference type="ARBA" id="ARBA00023146"/>
    </source>
</evidence>
<dbReference type="GO" id="GO:0005829">
    <property type="term" value="C:cytosol"/>
    <property type="evidence" value="ECO:0007669"/>
    <property type="project" value="TreeGrafter"/>
</dbReference>
<evidence type="ECO:0000256" key="2">
    <source>
        <dbReference type="ARBA" id="ARBA00022490"/>
    </source>
</evidence>
<keyword evidence="2 11" id="KW-0963">Cytoplasm</keyword>
<accession>A0A8T4KWY4</accession>
<comment type="subcellular location">
    <subcellularLocation>
        <location evidence="1 11">Cytoplasm</location>
    </subcellularLocation>
</comment>
<evidence type="ECO:0000256" key="3">
    <source>
        <dbReference type="ARBA" id="ARBA00022598"/>
    </source>
</evidence>
<dbReference type="SUPFAM" id="SSF50677">
    <property type="entry name" value="ValRS/IleRS/LeuRS editing domain"/>
    <property type="match status" value="1"/>
</dbReference>
<dbReference type="AlphaFoldDB" id="A0A8T4KWY4"/>
<comment type="catalytic activity">
    <reaction evidence="8 11">
        <text>tRNA(Val) + L-valine + ATP = L-valyl-tRNA(Val) + AMP + diphosphate</text>
        <dbReference type="Rhea" id="RHEA:10704"/>
        <dbReference type="Rhea" id="RHEA-COMP:9672"/>
        <dbReference type="Rhea" id="RHEA-COMP:9708"/>
        <dbReference type="ChEBI" id="CHEBI:30616"/>
        <dbReference type="ChEBI" id="CHEBI:33019"/>
        <dbReference type="ChEBI" id="CHEBI:57762"/>
        <dbReference type="ChEBI" id="CHEBI:78442"/>
        <dbReference type="ChEBI" id="CHEBI:78537"/>
        <dbReference type="ChEBI" id="CHEBI:456215"/>
        <dbReference type="EC" id="6.1.1.9"/>
    </reaction>
</comment>
<dbReference type="Proteomes" id="UP000683213">
    <property type="component" value="Unassembled WGS sequence"/>
</dbReference>
<protein>
    <recommendedName>
        <fullName evidence="11">Valine--tRNA ligase</fullName>
        <ecNumber evidence="11">6.1.1.9</ecNumber>
    </recommendedName>
    <alternativeName>
        <fullName evidence="11">Valyl-tRNA synthetase</fullName>
        <shortName evidence="11">ValRS</shortName>
    </alternativeName>
</protein>
<dbReference type="EMBL" id="JAGVWF010000052">
    <property type="protein sequence ID" value="MBS3059503.1"/>
    <property type="molecule type" value="Genomic_DNA"/>
</dbReference>
<dbReference type="EC" id="6.1.1.9" evidence="11"/>
<keyword evidence="6 11" id="KW-0648">Protein biosynthesis</keyword>
<dbReference type="Pfam" id="PF08264">
    <property type="entry name" value="Anticodon_1"/>
    <property type="match status" value="1"/>
</dbReference>
<dbReference type="GO" id="GO:0005524">
    <property type="term" value="F:ATP binding"/>
    <property type="evidence" value="ECO:0007669"/>
    <property type="project" value="UniProtKB-UniRule"/>
</dbReference>
<sequence length="802" mass="93148">MADNGPDFKAIEAKWQRNWEKNRLYKFDPNAKGSIYSVDTPPPTVSGRMHLGHAFSYTQADFIVRYKRMRGFSIFYPFGWDDNGLATERLVEKNRKIRAKDFTRKEFIRICLEETRKVEEQLFEDFSSLGLSVDWSITYRTIDELARKIAQTSFLDLHKKGRVYQKEAPSMWCPTCETAIAQAELEDRELESAFNDIYFEIESGEKIVIATTRPELLPACVAVFVHPTDERYKKIVGKKAKVPLFNQLVQILTDERADPSKGTGIVMCCTFGDQTDMEWYYAHKLPLKEAITKDGRMSELAGKFKGKRITEARKEILEELKIAGLLAKQKKIVHSVNVHERCKTEVEIIHTKQWFVKYLDLKEEFIVKAEEIRWFPKHMKVRYDNWIKGLQWDWSISRQRFFGVPFPVWYCKKCGNIILAEEKALPVDPLQDKPSKKCRCGSNEFEAEKDVMDTWFTSSLTPQINGKWTVDEKLFKKLYPMSLRPQAHDIITLWAFNTIVKGLFHQGRIPWKDIMISGHALDPKGRKMSKSLGNAVDPVGMIEKYSADSLRYWAAAASLGEDLPFQEKEMVAGKKFATKLFNASWFVEAATKDFYLGKSDEKKLEFKVLDRWILSRLNKVKKEAEQGFERYEFAPALNAARNFFWLEFADYYIEEIKHRVYNKKDSSRKAAQYTLLKVLLDIVKIVAPIMPHLAEEIMNSSFKNYLKEKSVHLEEWPVAEERWVDEKSEKAALAINNVISEIRKFKSQNSIALNREVSKAVVIAGKDDLASLKENLEEIRKIMFVKEIEVRQGKEFSVEVKA</sequence>
<dbReference type="GO" id="GO:0002161">
    <property type="term" value="F:aminoacyl-tRNA deacylase activity"/>
    <property type="evidence" value="ECO:0007669"/>
    <property type="project" value="InterPro"/>
</dbReference>
<comment type="function">
    <text evidence="9 11">Catalyzes the attachment of valine to tRNA(Val). As ValRS can inadvertently accommodate and process structurally similar amino acids such as threonine, to avoid such errors, it has a 'posttransfer' editing activity that hydrolyzes mischarged Thr-tRNA(Val) in a tRNA-dependent manner.</text>
</comment>
<keyword evidence="3 11" id="KW-0436">Ligase</keyword>
<dbReference type="SUPFAM" id="SSF52374">
    <property type="entry name" value="Nucleotidylyl transferase"/>
    <property type="match status" value="1"/>
</dbReference>
<dbReference type="InterPro" id="IPR014729">
    <property type="entry name" value="Rossmann-like_a/b/a_fold"/>
</dbReference>
<comment type="domain">
    <text evidence="11">ValRS has two distinct active sites: one for aminoacylation and one for editing. The misactivated threonine is translocated from the active site to the editing site.</text>
</comment>
<evidence type="ECO:0000256" key="10">
    <source>
        <dbReference type="ARBA" id="ARBA00061452"/>
    </source>
</evidence>
<evidence type="ECO:0000256" key="11">
    <source>
        <dbReference type="HAMAP-Rule" id="MF_02005"/>
    </source>
</evidence>
<dbReference type="PANTHER" id="PTHR11946">
    <property type="entry name" value="VALYL-TRNA SYNTHETASES"/>
    <property type="match status" value="1"/>
</dbReference>
<evidence type="ECO:0000313" key="15">
    <source>
        <dbReference type="Proteomes" id="UP000683213"/>
    </source>
</evidence>
<dbReference type="NCBIfam" id="NF009687">
    <property type="entry name" value="PRK13208.1"/>
    <property type="match status" value="1"/>
</dbReference>
<dbReference type="InterPro" id="IPR009080">
    <property type="entry name" value="tRNAsynth_Ia_anticodon-bd"/>
</dbReference>
<evidence type="ECO:0000259" key="12">
    <source>
        <dbReference type="Pfam" id="PF00133"/>
    </source>
</evidence>
<comment type="caution">
    <text evidence="14">The sequence shown here is derived from an EMBL/GenBank/DDBJ whole genome shotgun (WGS) entry which is preliminary data.</text>
</comment>
<dbReference type="InterPro" id="IPR002300">
    <property type="entry name" value="aa-tRNA-synth_Ia"/>
</dbReference>
<name>A0A8T4KWY4_9ARCH</name>
<dbReference type="Pfam" id="PF00133">
    <property type="entry name" value="tRNA-synt_1"/>
    <property type="match status" value="1"/>
</dbReference>
<evidence type="ECO:0000256" key="1">
    <source>
        <dbReference type="ARBA" id="ARBA00004496"/>
    </source>
</evidence>
<reference evidence="14" key="1">
    <citation type="submission" date="2021-03" db="EMBL/GenBank/DDBJ databases">
        <authorList>
            <person name="Jaffe A."/>
        </authorList>
    </citation>
    <scope>NUCLEOTIDE SEQUENCE</scope>
    <source>
        <strain evidence="14">RIFCSPHIGHO2_01_FULL_GW2011_AR10_43_9</strain>
    </source>
</reference>
<evidence type="ECO:0000256" key="4">
    <source>
        <dbReference type="ARBA" id="ARBA00022741"/>
    </source>
</evidence>
<dbReference type="PANTHER" id="PTHR11946:SF93">
    <property type="entry name" value="VALINE--TRNA LIGASE, CHLOROPLASTIC_MITOCHONDRIAL 2"/>
    <property type="match status" value="1"/>
</dbReference>
<proteinExistence type="inferred from homology"/>
<dbReference type="Gene3D" id="3.40.50.620">
    <property type="entry name" value="HUPs"/>
    <property type="match status" value="2"/>
</dbReference>
<dbReference type="CDD" id="cd00817">
    <property type="entry name" value="ValRS_core"/>
    <property type="match status" value="1"/>
</dbReference>
<keyword evidence="7 11" id="KW-0030">Aminoacyl-tRNA synthetase</keyword>
<dbReference type="InterPro" id="IPR033705">
    <property type="entry name" value="Anticodon_Ia_Val"/>
</dbReference>
<dbReference type="Gene3D" id="1.10.730.10">
    <property type="entry name" value="Isoleucyl-tRNA Synthetase, Domain 1"/>
    <property type="match status" value="1"/>
</dbReference>
<feature type="short sequence motif" description="'HIGH' region" evidence="11">
    <location>
        <begin position="43"/>
        <end position="53"/>
    </location>
</feature>
<dbReference type="InterPro" id="IPR022874">
    <property type="entry name" value="Valine-tRNA_ligase_type_2"/>
</dbReference>
<dbReference type="InterPro" id="IPR013155">
    <property type="entry name" value="M/V/L/I-tRNA-synth_anticd-bd"/>
</dbReference>
<evidence type="ECO:0000259" key="13">
    <source>
        <dbReference type="Pfam" id="PF08264"/>
    </source>
</evidence>
<keyword evidence="4 11" id="KW-0547">Nucleotide-binding</keyword>
<dbReference type="HAMAP" id="MF_02005">
    <property type="entry name" value="Val_tRNA_synth_type2"/>
    <property type="match status" value="1"/>
</dbReference>
<dbReference type="GO" id="GO:0006438">
    <property type="term" value="P:valyl-tRNA aminoacylation"/>
    <property type="evidence" value="ECO:0007669"/>
    <property type="project" value="UniProtKB-UniRule"/>
</dbReference>
<dbReference type="InterPro" id="IPR001412">
    <property type="entry name" value="aa-tRNA-synth_I_CS"/>
</dbReference>
<evidence type="ECO:0000256" key="5">
    <source>
        <dbReference type="ARBA" id="ARBA00022840"/>
    </source>
</evidence>
<evidence type="ECO:0000313" key="14">
    <source>
        <dbReference type="EMBL" id="MBS3059503.1"/>
    </source>
</evidence>
<dbReference type="InterPro" id="IPR009008">
    <property type="entry name" value="Val/Leu/Ile-tRNA-synth_edit"/>
</dbReference>
<dbReference type="PRINTS" id="PR00986">
    <property type="entry name" value="TRNASYNTHVAL"/>
</dbReference>
<gene>
    <name evidence="11" type="primary">valS</name>
    <name evidence="14" type="ORF">J4224_03730</name>
</gene>
<dbReference type="CDD" id="cd07962">
    <property type="entry name" value="Anticodon_Ia_Val"/>
    <property type="match status" value="1"/>
</dbReference>
<feature type="binding site" evidence="11">
    <location>
        <position position="530"/>
    </location>
    <ligand>
        <name>ATP</name>
        <dbReference type="ChEBI" id="CHEBI:30616"/>
    </ligand>
</feature>
<comment type="similarity">
    <text evidence="10 11">Belongs to the class-I aminoacyl-tRNA synthetase family. ValS type 2 subfamily.</text>
</comment>
<evidence type="ECO:0000256" key="6">
    <source>
        <dbReference type="ARBA" id="ARBA00022917"/>
    </source>
</evidence>
<dbReference type="SUPFAM" id="SSF47323">
    <property type="entry name" value="Anticodon-binding domain of a subclass of class I aminoacyl-tRNA synthetases"/>
    <property type="match status" value="1"/>
</dbReference>
<feature type="domain" description="Aminoacyl-tRNA synthetase class Ia" evidence="12">
    <location>
        <begin position="15"/>
        <end position="564"/>
    </location>
</feature>
<dbReference type="PROSITE" id="PS00178">
    <property type="entry name" value="AA_TRNA_LIGASE_I"/>
    <property type="match status" value="1"/>
</dbReference>
<evidence type="ECO:0000256" key="8">
    <source>
        <dbReference type="ARBA" id="ARBA00047552"/>
    </source>
</evidence>
<dbReference type="NCBIfam" id="TIGR00422">
    <property type="entry name" value="valS"/>
    <property type="match status" value="1"/>
</dbReference>
<feature type="short sequence motif" description="'KMSKS' region" evidence="11">
    <location>
        <begin position="527"/>
        <end position="531"/>
    </location>
</feature>
<feature type="domain" description="Methionyl/Valyl/Leucyl/Isoleucyl-tRNA synthetase anticodon-binding" evidence="13">
    <location>
        <begin position="610"/>
        <end position="759"/>
    </location>
</feature>
<keyword evidence="5 11" id="KW-0067">ATP-binding</keyword>
<reference evidence="14" key="2">
    <citation type="submission" date="2021-05" db="EMBL/GenBank/DDBJ databases">
        <title>Protein family content uncovers lineage relationships and bacterial pathway maintenance mechanisms in DPANN archaea.</title>
        <authorList>
            <person name="Castelle C.J."/>
            <person name="Meheust R."/>
            <person name="Jaffe A.L."/>
            <person name="Seitz K."/>
            <person name="Gong X."/>
            <person name="Baker B.J."/>
            <person name="Banfield J.F."/>
        </authorList>
    </citation>
    <scope>NUCLEOTIDE SEQUENCE</scope>
    <source>
        <strain evidence="14">RIFCSPHIGHO2_01_FULL_GW2011_AR10_43_9</strain>
    </source>
</reference>
<dbReference type="GO" id="GO:0004832">
    <property type="term" value="F:valine-tRNA ligase activity"/>
    <property type="evidence" value="ECO:0007669"/>
    <property type="project" value="UniProtKB-UniRule"/>
</dbReference>
<evidence type="ECO:0000256" key="9">
    <source>
        <dbReference type="ARBA" id="ARBA00055630"/>
    </source>
</evidence>
<dbReference type="FunFam" id="3.40.50.620:FF:000192">
    <property type="entry name" value="Valine--tRNA ligase"/>
    <property type="match status" value="1"/>
</dbReference>
<organism evidence="14 15">
    <name type="scientific">Candidatus Iainarchaeum sp</name>
    <dbReference type="NCBI Taxonomy" id="3101447"/>
    <lineage>
        <taxon>Archaea</taxon>
        <taxon>Candidatus Iainarchaeota</taxon>
        <taxon>Candidatus Iainarchaeia</taxon>
        <taxon>Candidatus Iainarchaeales</taxon>
        <taxon>Candidatus Iainarchaeaceae</taxon>
        <taxon>Candidatus Iainarchaeum</taxon>
    </lineage>
</organism>
<dbReference type="InterPro" id="IPR002303">
    <property type="entry name" value="Valyl-tRNA_ligase"/>
</dbReference>